<dbReference type="SUPFAM" id="SSF69572">
    <property type="entry name" value="Activating enzymes of the ubiquitin-like proteins"/>
    <property type="match status" value="1"/>
</dbReference>
<dbReference type="RefSeq" id="WP_100284094.1">
    <property type="nucleotide sequence ID" value="NZ_CP024923.1"/>
</dbReference>
<reference evidence="3 4" key="1">
    <citation type="submission" date="2017-11" db="EMBL/GenBank/DDBJ databases">
        <title>Complete genome sequence of Sphingomonas sp. Strain Cra20, a psychrotolerant potential plant growth promoting rhizobacteria.</title>
        <authorList>
            <person name="Luo Y."/>
        </authorList>
    </citation>
    <scope>NUCLEOTIDE SEQUENCE [LARGE SCALE GENOMIC DNA]</scope>
    <source>
        <strain evidence="3 4">Cra20</strain>
    </source>
</reference>
<dbReference type="InterPro" id="IPR045886">
    <property type="entry name" value="ThiF/MoeB/HesA"/>
</dbReference>
<comment type="similarity">
    <text evidence="1">Belongs to the HesA/MoeB/ThiF family.</text>
</comment>
<name>A0A2K8MNH6_9SPHN</name>
<dbReference type="Proteomes" id="UP000229081">
    <property type="component" value="Chromosome"/>
</dbReference>
<organism evidence="3 4">
    <name type="scientific">Sphingomonas psychrotolerans</name>
    <dbReference type="NCBI Taxonomy" id="1327635"/>
    <lineage>
        <taxon>Bacteria</taxon>
        <taxon>Pseudomonadati</taxon>
        <taxon>Pseudomonadota</taxon>
        <taxon>Alphaproteobacteria</taxon>
        <taxon>Sphingomonadales</taxon>
        <taxon>Sphingomonadaceae</taxon>
        <taxon>Sphingomonas</taxon>
    </lineage>
</organism>
<dbReference type="KEGG" id="sphc:CVN68_22020"/>
<dbReference type="AlphaFoldDB" id="A0A2K8MNH6"/>
<dbReference type="InterPro" id="IPR035985">
    <property type="entry name" value="Ubiquitin-activating_enz"/>
</dbReference>
<keyword evidence="4" id="KW-1185">Reference proteome</keyword>
<evidence type="ECO:0000313" key="4">
    <source>
        <dbReference type="Proteomes" id="UP000229081"/>
    </source>
</evidence>
<dbReference type="OrthoDB" id="9804286at2"/>
<evidence type="ECO:0000256" key="1">
    <source>
        <dbReference type="ARBA" id="ARBA00009919"/>
    </source>
</evidence>
<evidence type="ECO:0000313" key="3">
    <source>
        <dbReference type="EMBL" id="ATY34306.1"/>
    </source>
</evidence>
<accession>A0A2K8MNH6</accession>
<dbReference type="GO" id="GO:0005829">
    <property type="term" value="C:cytosol"/>
    <property type="evidence" value="ECO:0007669"/>
    <property type="project" value="TreeGrafter"/>
</dbReference>
<dbReference type="Gene3D" id="3.40.50.720">
    <property type="entry name" value="NAD(P)-binding Rossmann-like Domain"/>
    <property type="match status" value="1"/>
</dbReference>
<gene>
    <name evidence="3" type="ORF">CVN68_22020</name>
</gene>
<dbReference type="FunFam" id="3.40.50.720:FF:000080">
    <property type="entry name" value="Thiazole biosynthesis adenylyltransferase ThiF"/>
    <property type="match status" value="1"/>
</dbReference>
<dbReference type="InterPro" id="IPR000594">
    <property type="entry name" value="ThiF_NAD_FAD-bd"/>
</dbReference>
<dbReference type="NCBIfam" id="NF004281">
    <property type="entry name" value="PRK05690.1"/>
    <property type="match status" value="1"/>
</dbReference>
<dbReference type="EMBL" id="CP024923">
    <property type="protein sequence ID" value="ATY34306.1"/>
    <property type="molecule type" value="Genomic_DNA"/>
</dbReference>
<proteinExistence type="inferred from homology"/>
<evidence type="ECO:0000259" key="2">
    <source>
        <dbReference type="Pfam" id="PF00899"/>
    </source>
</evidence>
<dbReference type="GO" id="GO:0016779">
    <property type="term" value="F:nucleotidyltransferase activity"/>
    <property type="evidence" value="ECO:0007669"/>
    <property type="project" value="TreeGrafter"/>
</dbReference>
<dbReference type="CDD" id="cd00757">
    <property type="entry name" value="ThiF_MoeB_HesA_family"/>
    <property type="match status" value="1"/>
</dbReference>
<dbReference type="PANTHER" id="PTHR10953">
    <property type="entry name" value="UBIQUITIN-ACTIVATING ENZYME E1"/>
    <property type="match status" value="1"/>
</dbReference>
<dbReference type="Pfam" id="PF00899">
    <property type="entry name" value="ThiF"/>
    <property type="match status" value="1"/>
</dbReference>
<protein>
    <submittedName>
        <fullName evidence="3">Molybdopterin biosynthesis protein MoeB</fullName>
    </submittedName>
</protein>
<dbReference type="GO" id="GO:0004792">
    <property type="term" value="F:thiosulfate-cyanide sulfurtransferase activity"/>
    <property type="evidence" value="ECO:0007669"/>
    <property type="project" value="TreeGrafter"/>
</dbReference>
<sequence length="267" mass="28078">MSLSDEELERYARHIVLRELGGEGQRRLKDSRVLVIGAGGIGSPAIQYLAAAGLGQIAIVDDDRVDLSNLQRQTLFGTNDIGRSKAVAAAARVEALNPNVEVLAWQDRVDGSNIDAYVRGTHAVLDGSDNFATRLTVADAALRHRVPLISAAVAEFEGQLGTFRGWEADKPCYRCFVGADPDRPEATCAEQGVLGALTGLMGSLAALEAIRACTGFGEDSAGKLLLVDALSLRFRSLILPKDPGCPACSGLQTGSSSSGTMPQPSNA</sequence>
<feature type="domain" description="THIF-type NAD/FAD binding fold" evidence="2">
    <location>
        <begin position="11"/>
        <end position="246"/>
    </location>
</feature>
<dbReference type="GO" id="GO:0008146">
    <property type="term" value="F:sulfotransferase activity"/>
    <property type="evidence" value="ECO:0007669"/>
    <property type="project" value="TreeGrafter"/>
</dbReference>
<dbReference type="GO" id="GO:0008641">
    <property type="term" value="F:ubiquitin-like modifier activating enzyme activity"/>
    <property type="evidence" value="ECO:0007669"/>
    <property type="project" value="InterPro"/>
</dbReference>
<dbReference type="PANTHER" id="PTHR10953:SF102">
    <property type="entry name" value="ADENYLYLTRANSFERASE AND SULFURTRANSFERASE MOCS3"/>
    <property type="match status" value="1"/>
</dbReference>